<keyword evidence="9" id="KW-1185">Reference proteome</keyword>
<dbReference type="InterPro" id="IPR003370">
    <property type="entry name" value="Chromate_transpt"/>
</dbReference>
<dbReference type="AlphaFoldDB" id="A0A4R3KU63"/>
<dbReference type="PANTHER" id="PTHR43663:SF1">
    <property type="entry name" value="CHROMATE TRANSPORTER"/>
    <property type="match status" value="1"/>
</dbReference>
<dbReference type="EMBL" id="SMAE01000008">
    <property type="protein sequence ID" value="TCS88577.1"/>
    <property type="molecule type" value="Genomic_DNA"/>
</dbReference>
<evidence type="ECO:0000256" key="5">
    <source>
        <dbReference type="ARBA" id="ARBA00022989"/>
    </source>
</evidence>
<keyword evidence="4 7" id="KW-0812">Transmembrane</keyword>
<keyword evidence="6 7" id="KW-0472">Membrane</keyword>
<dbReference type="GO" id="GO:0015109">
    <property type="term" value="F:chromate transmembrane transporter activity"/>
    <property type="evidence" value="ECO:0007669"/>
    <property type="project" value="InterPro"/>
</dbReference>
<comment type="caution">
    <text evidence="8">The sequence shown here is derived from an EMBL/GenBank/DDBJ whole genome shotgun (WGS) entry which is preliminary data.</text>
</comment>
<evidence type="ECO:0000256" key="2">
    <source>
        <dbReference type="ARBA" id="ARBA00005262"/>
    </source>
</evidence>
<evidence type="ECO:0000313" key="9">
    <source>
        <dbReference type="Proteomes" id="UP000294567"/>
    </source>
</evidence>
<evidence type="ECO:0000256" key="1">
    <source>
        <dbReference type="ARBA" id="ARBA00004651"/>
    </source>
</evidence>
<keyword evidence="5 7" id="KW-1133">Transmembrane helix</keyword>
<organism evidence="8 9">
    <name type="scientific">Keratinibaculum paraultunense</name>
    <dbReference type="NCBI Taxonomy" id="1278232"/>
    <lineage>
        <taxon>Bacteria</taxon>
        <taxon>Bacillati</taxon>
        <taxon>Bacillota</taxon>
        <taxon>Tissierellia</taxon>
        <taxon>Tissierellales</taxon>
        <taxon>Tepidimicrobiaceae</taxon>
        <taxon>Keratinibaculum</taxon>
    </lineage>
</organism>
<sequence length="173" mass="18639">MNNILKLFLSFFKIGAFTFGGGYAMLPLIKKEIIEVHGWFTVKEFIDILAIVEMTPGPVAVNSATFVGYKVAGVLGSIAATVGVVLPSVIIILIIAHFLSKFRKSPYVDYAFRGIRPVVLGLVTAAALTVFRDAIIDIKGLIIGIVIFCLVSFKNLHPIIAIVAAGIVGMIIY</sequence>
<dbReference type="InterPro" id="IPR052518">
    <property type="entry name" value="CHR_Transporter"/>
</dbReference>
<dbReference type="OrthoDB" id="9788907at2"/>
<keyword evidence="3" id="KW-1003">Cell membrane</keyword>
<comment type="similarity">
    <text evidence="2">Belongs to the chromate ion transporter (CHR) (TC 2.A.51) family.</text>
</comment>
<proteinExistence type="inferred from homology"/>
<feature type="transmembrane region" description="Helical" evidence="7">
    <location>
        <begin position="71"/>
        <end position="96"/>
    </location>
</feature>
<feature type="transmembrane region" description="Helical" evidence="7">
    <location>
        <begin position="117"/>
        <end position="135"/>
    </location>
</feature>
<evidence type="ECO:0000256" key="4">
    <source>
        <dbReference type="ARBA" id="ARBA00022692"/>
    </source>
</evidence>
<evidence type="ECO:0000313" key="8">
    <source>
        <dbReference type="EMBL" id="TCS88577.1"/>
    </source>
</evidence>
<reference evidence="8 9" key="1">
    <citation type="submission" date="2019-03" db="EMBL/GenBank/DDBJ databases">
        <title>Genomic Encyclopedia of Type Strains, Phase IV (KMG-IV): sequencing the most valuable type-strain genomes for metagenomic binning, comparative biology and taxonomic classification.</title>
        <authorList>
            <person name="Goeker M."/>
        </authorList>
    </citation>
    <scope>NUCLEOTIDE SEQUENCE [LARGE SCALE GENOMIC DNA]</scope>
    <source>
        <strain evidence="8 9">DSM 26752</strain>
    </source>
</reference>
<dbReference type="PANTHER" id="PTHR43663">
    <property type="entry name" value="CHROMATE TRANSPORT PROTEIN-RELATED"/>
    <property type="match status" value="1"/>
</dbReference>
<evidence type="ECO:0000256" key="6">
    <source>
        <dbReference type="ARBA" id="ARBA00023136"/>
    </source>
</evidence>
<accession>A0A4R3KU63</accession>
<name>A0A4R3KU63_9FIRM</name>
<dbReference type="Proteomes" id="UP000294567">
    <property type="component" value="Unassembled WGS sequence"/>
</dbReference>
<dbReference type="Pfam" id="PF02417">
    <property type="entry name" value="Chromate_transp"/>
    <property type="match status" value="1"/>
</dbReference>
<dbReference type="GO" id="GO:0005886">
    <property type="term" value="C:plasma membrane"/>
    <property type="evidence" value="ECO:0007669"/>
    <property type="project" value="UniProtKB-SubCell"/>
</dbReference>
<evidence type="ECO:0000256" key="3">
    <source>
        <dbReference type="ARBA" id="ARBA00022475"/>
    </source>
</evidence>
<feature type="transmembrane region" description="Helical" evidence="7">
    <location>
        <begin position="141"/>
        <end position="172"/>
    </location>
</feature>
<feature type="transmembrane region" description="Helical" evidence="7">
    <location>
        <begin position="7"/>
        <end position="29"/>
    </location>
</feature>
<protein>
    <submittedName>
        <fullName evidence="8">Chromate transporter</fullName>
    </submittedName>
</protein>
<evidence type="ECO:0000256" key="7">
    <source>
        <dbReference type="SAM" id="Phobius"/>
    </source>
</evidence>
<dbReference type="RefSeq" id="WP_132028132.1">
    <property type="nucleotide sequence ID" value="NZ_CP068564.1"/>
</dbReference>
<comment type="subcellular location">
    <subcellularLocation>
        <location evidence="1">Cell membrane</location>
        <topology evidence="1">Multi-pass membrane protein</topology>
    </subcellularLocation>
</comment>
<gene>
    <name evidence="8" type="ORF">EDD65_108112</name>
</gene>